<dbReference type="SMART" id="SM00065">
    <property type="entry name" value="GAF"/>
    <property type="match status" value="2"/>
</dbReference>
<dbReference type="SMART" id="SM00387">
    <property type="entry name" value="HATPase_c"/>
    <property type="match status" value="1"/>
</dbReference>
<dbReference type="InterPro" id="IPR036097">
    <property type="entry name" value="HisK_dim/P_sf"/>
</dbReference>
<dbReference type="EMBL" id="CP036269">
    <property type="protein sequence ID" value="QDT42779.1"/>
    <property type="molecule type" value="Genomic_DNA"/>
</dbReference>
<dbReference type="Proteomes" id="UP000317171">
    <property type="component" value="Chromosome"/>
</dbReference>
<dbReference type="EC" id="2.7.13.3" evidence="2"/>
<dbReference type="SMART" id="SM00388">
    <property type="entry name" value="HisKA"/>
    <property type="match status" value="1"/>
</dbReference>
<dbReference type="PRINTS" id="PR00344">
    <property type="entry name" value="BCTRLSENSOR"/>
</dbReference>
<accession>A0A517RFX3</accession>
<evidence type="ECO:0000256" key="6">
    <source>
        <dbReference type="PROSITE-ProRule" id="PRU00169"/>
    </source>
</evidence>
<keyword evidence="3 6" id="KW-0597">Phosphoprotein</keyword>
<proteinExistence type="predicted"/>
<evidence type="ECO:0000256" key="4">
    <source>
        <dbReference type="ARBA" id="ARBA00022679"/>
    </source>
</evidence>
<evidence type="ECO:0000259" key="8">
    <source>
        <dbReference type="PROSITE" id="PS50109"/>
    </source>
</evidence>
<evidence type="ECO:0000256" key="5">
    <source>
        <dbReference type="ARBA" id="ARBA00022777"/>
    </source>
</evidence>
<dbReference type="InterPro" id="IPR035965">
    <property type="entry name" value="PAS-like_dom_sf"/>
</dbReference>
<reference evidence="10 11" key="1">
    <citation type="submission" date="2019-02" db="EMBL/GenBank/DDBJ databases">
        <title>Deep-cultivation of Planctomycetes and their phenomic and genomic characterization uncovers novel biology.</title>
        <authorList>
            <person name="Wiegand S."/>
            <person name="Jogler M."/>
            <person name="Boedeker C."/>
            <person name="Pinto D."/>
            <person name="Vollmers J."/>
            <person name="Rivas-Marin E."/>
            <person name="Kohn T."/>
            <person name="Peeters S.H."/>
            <person name="Heuer A."/>
            <person name="Rast P."/>
            <person name="Oberbeckmann S."/>
            <person name="Bunk B."/>
            <person name="Jeske O."/>
            <person name="Meyerdierks A."/>
            <person name="Storesund J.E."/>
            <person name="Kallscheuer N."/>
            <person name="Luecker S."/>
            <person name="Lage O.M."/>
            <person name="Pohl T."/>
            <person name="Merkel B.J."/>
            <person name="Hornburger P."/>
            <person name="Mueller R.-W."/>
            <person name="Bruemmer F."/>
            <person name="Labrenz M."/>
            <person name="Spormann A.M."/>
            <person name="Op den Camp H."/>
            <person name="Overmann J."/>
            <person name="Amann R."/>
            <person name="Jetten M.S.M."/>
            <person name="Mascher T."/>
            <person name="Medema M.H."/>
            <person name="Devos D.P."/>
            <person name="Kaster A.-K."/>
            <person name="Ovreas L."/>
            <person name="Rohde M."/>
            <person name="Galperin M.Y."/>
            <person name="Jogler C."/>
        </authorList>
    </citation>
    <scope>NUCLEOTIDE SEQUENCE [LARGE SCALE GENOMIC DNA]</scope>
    <source>
        <strain evidence="10 11">Pan241w</strain>
    </source>
</reference>
<dbReference type="Gene3D" id="3.40.50.2300">
    <property type="match status" value="1"/>
</dbReference>
<dbReference type="PANTHER" id="PTHR43065:SF42">
    <property type="entry name" value="TWO-COMPONENT SENSOR PPRA"/>
    <property type="match status" value="1"/>
</dbReference>
<dbReference type="InterPro" id="IPR011006">
    <property type="entry name" value="CheY-like_superfamily"/>
</dbReference>
<dbReference type="InterPro" id="IPR001789">
    <property type="entry name" value="Sig_transdc_resp-reg_receiver"/>
</dbReference>
<gene>
    <name evidence="10" type="ORF">Pan241w_28680</name>
</gene>
<keyword evidence="7" id="KW-0175">Coiled coil</keyword>
<dbReference type="SUPFAM" id="SSF52172">
    <property type="entry name" value="CheY-like"/>
    <property type="match status" value="1"/>
</dbReference>
<dbReference type="SMART" id="SM00091">
    <property type="entry name" value="PAS"/>
    <property type="match status" value="2"/>
</dbReference>
<dbReference type="InterPro" id="IPR029016">
    <property type="entry name" value="GAF-like_dom_sf"/>
</dbReference>
<dbReference type="Gene3D" id="3.30.565.10">
    <property type="entry name" value="Histidine kinase-like ATPase, C-terminal domain"/>
    <property type="match status" value="1"/>
</dbReference>
<organism evidence="10 11">
    <name type="scientific">Gimesia alba</name>
    <dbReference type="NCBI Taxonomy" id="2527973"/>
    <lineage>
        <taxon>Bacteria</taxon>
        <taxon>Pseudomonadati</taxon>
        <taxon>Planctomycetota</taxon>
        <taxon>Planctomycetia</taxon>
        <taxon>Planctomycetales</taxon>
        <taxon>Planctomycetaceae</taxon>
        <taxon>Gimesia</taxon>
    </lineage>
</organism>
<evidence type="ECO:0000256" key="3">
    <source>
        <dbReference type="ARBA" id="ARBA00022553"/>
    </source>
</evidence>
<evidence type="ECO:0000259" key="9">
    <source>
        <dbReference type="PROSITE" id="PS50110"/>
    </source>
</evidence>
<dbReference type="InterPro" id="IPR003018">
    <property type="entry name" value="GAF"/>
</dbReference>
<dbReference type="Pfam" id="PF00072">
    <property type="entry name" value="Response_reg"/>
    <property type="match status" value="1"/>
</dbReference>
<dbReference type="Pfam" id="PF13426">
    <property type="entry name" value="PAS_9"/>
    <property type="match status" value="1"/>
</dbReference>
<dbReference type="RefSeq" id="WP_145216580.1">
    <property type="nucleotide sequence ID" value="NZ_CP036269.1"/>
</dbReference>
<feature type="coiled-coil region" evidence="7">
    <location>
        <begin position="169"/>
        <end position="203"/>
    </location>
</feature>
<dbReference type="InterPro" id="IPR003594">
    <property type="entry name" value="HATPase_dom"/>
</dbReference>
<dbReference type="SUPFAM" id="SSF55785">
    <property type="entry name" value="PYP-like sensor domain (PAS domain)"/>
    <property type="match status" value="1"/>
</dbReference>
<dbReference type="InterPro" id="IPR000014">
    <property type="entry name" value="PAS"/>
</dbReference>
<dbReference type="Gene3D" id="3.30.450.40">
    <property type="match status" value="2"/>
</dbReference>
<comment type="catalytic activity">
    <reaction evidence="1">
        <text>ATP + protein L-histidine = ADP + protein N-phospho-L-histidine.</text>
        <dbReference type="EC" id="2.7.13.3"/>
    </reaction>
</comment>
<dbReference type="CDD" id="cd00130">
    <property type="entry name" value="PAS"/>
    <property type="match status" value="1"/>
</dbReference>
<dbReference type="InterPro" id="IPR004358">
    <property type="entry name" value="Sig_transdc_His_kin-like_C"/>
</dbReference>
<dbReference type="SUPFAM" id="SSF55781">
    <property type="entry name" value="GAF domain-like"/>
    <property type="match status" value="2"/>
</dbReference>
<keyword evidence="5" id="KW-0418">Kinase</keyword>
<dbReference type="InterPro" id="IPR003661">
    <property type="entry name" value="HisK_dim/P_dom"/>
</dbReference>
<evidence type="ECO:0000256" key="2">
    <source>
        <dbReference type="ARBA" id="ARBA00012438"/>
    </source>
</evidence>
<keyword evidence="4" id="KW-0808">Transferase</keyword>
<keyword evidence="11" id="KW-1185">Reference proteome</keyword>
<evidence type="ECO:0000256" key="7">
    <source>
        <dbReference type="SAM" id="Coils"/>
    </source>
</evidence>
<dbReference type="AlphaFoldDB" id="A0A517RFX3"/>
<feature type="domain" description="Histidine kinase" evidence="8">
    <location>
        <begin position="652"/>
        <end position="877"/>
    </location>
</feature>
<sequence>MDQNGVEMLSQQQTFKALPDIKIILELISKGGSLEATLTTLVDYLEASCQEMICSILLLDAENRLRHGAAPQLPEDYINQIDGTKIGPNVGSCGAAAYRNQQIVVADIASDPLWKDFKHLALKHDLRACWSAPIRSSTGSVLGTFAIYYQKPCKPSEFHKQLIEQAVYLAAIAIEHARFEENLQKSEQESHRLRVQLTEAIESLTEGFALYDAEDRLVMCNSKYREFYKESADLLVPGIRFEDHIRISAYRGQIAEAVGREEEWVQERVKQHQNPPGSFRQKLGNGHWLRISEQKTAEGGIAGVRTEITQQVLYEEELRASINLIESIRKLLSQYIADSNPEKVFEDLLQTLLKTSDSEYGFIGEVVQSEQGSSCLKIRAMMKTSGNDELQQFQTDESSTGRAFLNLEMLLEHMVATGDAVISNQPAEDPRLSDLLPQSAKAMKSFLALPIYSQGDLIGVAGIANRPVGYAEQHVNFIKPLLVTGGTLIRAYQNEVTRKKNENALRISEARFSNAFHLNPMGKVIINLSTEKLIDVNESFLKTTQYDRNEIIGKAINELNLYADPAVWDNIVRIVQQKGLVHDQETILRIRSGEKRFVHCSAWLIESAEEPLLLMMVKDITEQKQAQELNRQLQIQLQHSQKMQAIGQLAAGVAHEFNNILVGINLNAELMLLTPENEIPKSFQGPLQDIQKSGERAAELVKQMLTFGRKKIPNTAWFDLNRLISENRNILQRILGDTITLKLNLDPNTNSVWADEAEIEQALMNLVVNARDAMPEGGTLSISTRNVEYSEDHVSSELNRLPGSYSQVSVKDSGCGMSPETVEQIFEPFFTTKPAAMGTGLGLSTVFRDISNLGGFISVESQLGEGTEFRIYLPQNQGKTVKNDSTVASSIKKHAVGGGETILVCDDETMVLTAVSALLEASGYDVIKAAGPQEAILAATSYDGKISLLLTDFNMPEMNGQQLAQELTQRDPEMKVIYLSGLTGDIPDSMGEDQIEVIQKPAKMGILSQKIRAVLDGCPSHELKQ</sequence>
<dbReference type="InterPro" id="IPR005467">
    <property type="entry name" value="His_kinase_dom"/>
</dbReference>
<dbReference type="Gene3D" id="3.30.450.20">
    <property type="entry name" value="PAS domain"/>
    <property type="match status" value="2"/>
</dbReference>
<dbReference type="OrthoDB" id="236031at2"/>
<dbReference type="GO" id="GO:0000155">
    <property type="term" value="F:phosphorelay sensor kinase activity"/>
    <property type="evidence" value="ECO:0007669"/>
    <property type="project" value="InterPro"/>
</dbReference>
<feature type="modified residue" description="4-aspartylphosphate" evidence="6">
    <location>
        <position position="952"/>
    </location>
</feature>
<evidence type="ECO:0000256" key="1">
    <source>
        <dbReference type="ARBA" id="ARBA00000085"/>
    </source>
</evidence>
<dbReference type="SMART" id="SM00448">
    <property type="entry name" value="REC"/>
    <property type="match status" value="1"/>
</dbReference>
<evidence type="ECO:0000313" key="10">
    <source>
        <dbReference type="EMBL" id="QDT42779.1"/>
    </source>
</evidence>
<dbReference type="InterPro" id="IPR036890">
    <property type="entry name" value="HATPase_C_sf"/>
</dbReference>
<dbReference type="CDD" id="cd00082">
    <property type="entry name" value="HisKA"/>
    <property type="match status" value="1"/>
</dbReference>
<dbReference type="PROSITE" id="PS50110">
    <property type="entry name" value="RESPONSE_REGULATORY"/>
    <property type="match status" value="1"/>
</dbReference>
<dbReference type="SUPFAM" id="SSF47384">
    <property type="entry name" value="Homodimeric domain of signal transducing histidine kinase"/>
    <property type="match status" value="1"/>
</dbReference>
<dbReference type="Pfam" id="PF00512">
    <property type="entry name" value="HisKA"/>
    <property type="match status" value="1"/>
</dbReference>
<dbReference type="PROSITE" id="PS50109">
    <property type="entry name" value="HIS_KIN"/>
    <property type="match status" value="1"/>
</dbReference>
<dbReference type="PANTHER" id="PTHR43065">
    <property type="entry name" value="SENSOR HISTIDINE KINASE"/>
    <property type="match status" value="1"/>
</dbReference>
<evidence type="ECO:0000313" key="11">
    <source>
        <dbReference type="Proteomes" id="UP000317171"/>
    </source>
</evidence>
<dbReference type="Gene3D" id="1.10.287.130">
    <property type="match status" value="1"/>
</dbReference>
<dbReference type="Pfam" id="PF13185">
    <property type="entry name" value="GAF_2"/>
    <property type="match status" value="2"/>
</dbReference>
<name>A0A517RFX3_9PLAN</name>
<dbReference type="Pfam" id="PF02518">
    <property type="entry name" value="HATPase_c"/>
    <property type="match status" value="1"/>
</dbReference>
<feature type="domain" description="Response regulatory" evidence="9">
    <location>
        <begin position="901"/>
        <end position="1015"/>
    </location>
</feature>
<protein>
    <recommendedName>
        <fullName evidence="2">histidine kinase</fullName>
        <ecNumber evidence="2">2.7.13.3</ecNumber>
    </recommendedName>
</protein>
<dbReference type="KEGG" id="gaz:Pan241w_28680"/>
<dbReference type="Pfam" id="PF12860">
    <property type="entry name" value="PAS_7"/>
    <property type="match status" value="1"/>
</dbReference>
<dbReference type="SUPFAM" id="SSF55874">
    <property type="entry name" value="ATPase domain of HSP90 chaperone/DNA topoisomerase II/histidine kinase"/>
    <property type="match status" value="1"/>
</dbReference>
<dbReference type="NCBIfam" id="TIGR00229">
    <property type="entry name" value="sensory_box"/>
    <property type="match status" value="1"/>
</dbReference>